<dbReference type="EMBL" id="CP018145">
    <property type="protein sequence ID" value="ASJ55991.1"/>
    <property type="molecule type" value="Genomic_DNA"/>
</dbReference>
<keyword evidence="1" id="KW-0472">Membrane</keyword>
<feature type="transmembrane region" description="Helical" evidence="1">
    <location>
        <begin position="7"/>
        <end position="25"/>
    </location>
</feature>
<name>A0A220MLR4_9BACL</name>
<feature type="transmembrane region" description="Helical" evidence="1">
    <location>
        <begin position="31"/>
        <end position="51"/>
    </location>
</feature>
<reference evidence="2 3" key="1">
    <citation type="submission" date="2016-11" db="EMBL/GenBank/DDBJ databases">
        <authorList>
            <person name="Jaros S."/>
            <person name="Januszkiewicz K."/>
            <person name="Wedrychowicz H."/>
        </authorList>
    </citation>
    <scope>NUCLEOTIDE SEQUENCE [LARGE SCALE GENOMIC DNA]</scope>
    <source>
        <strain evidence="2 3">NF2</strain>
    </source>
</reference>
<proteinExistence type="predicted"/>
<dbReference type="RefSeq" id="WP_088909607.1">
    <property type="nucleotide sequence ID" value="NZ_CP018145.1"/>
</dbReference>
<keyword evidence="1" id="KW-0812">Transmembrane</keyword>
<organism evidence="2 3">
    <name type="scientific">Brevibacillus formosus</name>
    <dbReference type="NCBI Taxonomy" id="54913"/>
    <lineage>
        <taxon>Bacteria</taxon>
        <taxon>Bacillati</taxon>
        <taxon>Bacillota</taxon>
        <taxon>Bacilli</taxon>
        <taxon>Bacillales</taxon>
        <taxon>Paenibacillaceae</taxon>
        <taxon>Brevibacillus</taxon>
    </lineage>
</organism>
<evidence type="ECO:0000313" key="2">
    <source>
        <dbReference type="EMBL" id="ASJ55991.1"/>
    </source>
</evidence>
<sequence length="214" mass="24784">MSSTLRNLLTMILLGAAGGITISFLDIEPTPMVWITFFMIAFVILIGKDLYIFKLSTNMNTVERYVKHSKQPYYRFLYAYLHDNEVEAEKELAKITSDKLRAYITIVVELHRSNYDLVEKALGKIDSIEHRHYYSAHLALLKNNQDAYNQHRSAIKNRIYQLLLDAEVAYHQGNMAEAEQCGQLAIAESKGVQKYLLIKTLEKSKRSQHRNSYF</sequence>
<dbReference type="KEGG" id="bfm:BP422_22045"/>
<dbReference type="Proteomes" id="UP000197781">
    <property type="component" value="Chromosome"/>
</dbReference>
<dbReference type="AlphaFoldDB" id="A0A220MLR4"/>
<gene>
    <name evidence="2" type="ORF">BP422_22045</name>
</gene>
<evidence type="ECO:0000256" key="1">
    <source>
        <dbReference type="SAM" id="Phobius"/>
    </source>
</evidence>
<keyword evidence="1" id="KW-1133">Transmembrane helix</keyword>
<accession>A0A220MLR4</accession>
<evidence type="ECO:0000313" key="3">
    <source>
        <dbReference type="Proteomes" id="UP000197781"/>
    </source>
</evidence>
<protein>
    <submittedName>
        <fullName evidence="2">Uncharacterized protein</fullName>
    </submittedName>
</protein>